<feature type="region of interest" description="Disordered" evidence="1">
    <location>
        <begin position="206"/>
        <end position="225"/>
    </location>
</feature>
<dbReference type="AlphaFoldDB" id="A0A223U4E2"/>
<dbReference type="EMBL" id="UJZG01000003">
    <property type="protein sequence ID" value="SXD91837.1"/>
    <property type="molecule type" value="Genomic_DNA"/>
</dbReference>
<evidence type="ECO:0000313" key="3">
    <source>
        <dbReference type="EMBL" id="SXD91837.1"/>
    </source>
</evidence>
<dbReference type="InterPro" id="IPR011392">
    <property type="entry name" value="Tellurite-R_TerY"/>
</dbReference>
<dbReference type="Proteomes" id="UP000257712">
    <property type="component" value="Unassembled WGS sequence"/>
</dbReference>
<dbReference type="KEGG" id="kqv:B8P98_00700"/>
<dbReference type="SMART" id="SM00327">
    <property type="entry name" value="VWA"/>
    <property type="match status" value="1"/>
</dbReference>
<protein>
    <submittedName>
        <fullName evidence="3">Tellurite resistance protein TerY</fullName>
    </submittedName>
    <submittedName>
        <fullName evidence="4">Uncharacterized protein encoded in toxicity protection region of plasmid R478, contains von Willebrand factor (VWF) domain</fullName>
    </submittedName>
</protein>
<dbReference type="Proteomes" id="UP000259400">
    <property type="component" value="Unassembled WGS sequence"/>
</dbReference>
<feature type="domain" description="VWFA" evidence="2">
    <location>
        <begin position="19"/>
        <end position="163"/>
    </location>
</feature>
<evidence type="ECO:0000256" key="1">
    <source>
        <dbReference type="SAM" id="MobiDB-lite"/>
    </source>
</evidence>
<dbReference type="PROSITE" id="PS50234">
    <property type="entry name" value="VWFA"/>
    <property type="match status" value="1"/>
</dbReference>
<dbReference type="Pfam" id="PF00092">
    <property type="entry name" value="VWA"/>
    <property type="match status" value="1"/>
</dbReference>
<dbReference type="InterPro" id="IPR002035">
    <property type="entry name" value="VWF_A"/>
</dbReference>
<dbReference type="PIRSF" id="PIRSF020634">
    <property type="entry name" value="TerY_vWA"/>
    <property type="match status" value="1"/>
</dbReference>
<proteinExistence type="predicted"/>
<dbReference type="SUPFAM" id="SSF53300">
    <property type="entry name" value="vWA-like"/>
    <property type="match status" value="1"/>
</dbReference>
<comment type="caution">
    <text evidence="3">The sequence shown here is derived from an EMBL/GenBank/DDBJ whole genome shotgun (WGS) entry which is preliminary data.</text>
</comment>
<dbReference type="RefSeq" id="WP_025712196.1">
    <property type="nucleotide sequence ID" value="NZ_CAAHGB010000003.1"/>
</dbReference>
<evidence type="ECO:0000259" key="2">
    <source>
        <dbReference type="PROSITE" id="PS50234"/>
    </source>
</evidence>
<dbReference type="InterPro" id="IPR036465">
    <property type="entry name" value="vWFA_dom_sf"/>
</dbReference>
<evidence type="ECO:0000313" key="5">
    <source>
        <dbReference type="Proteomes" id="UP000257712"/>
    </source>
</evidence>
<dbReference type="EMBL" id="UJYZ02000020">
    <property type="protein sequence ID" value="VVK05476.1"/>
    <property type="molecule type" value="Genomic_DNA"/>
</dbReference>
<dbReference type="Gene3D" id="3.40.50.410">
    <property type="entry name" value="von Willebrand factor, type A domain"/>
    <property type="match status" value="1"/>
</dbReference>
<accession>A0A223U4E2</accession>
<evidence type="ECO:0000313" key="4">
    <source>
        <dbReference type="EMBL" id="VVK05476.1"/>
    </source>
</evidence>
<dbReference type="GeneID" id="69752863"/>
<reference evidence="3 5" key="1">
    <citation type="submission" date="2018-08" db="EMBL/GenBank/DDBJ databases">
        <authorList>
            <consortium name="Pathogen Informatics"/>
        </authorList>
    </citation>
    <scope>NUCLEOTIDE SEQUENCE [LARGE SCALE GENOMIC DNA]</scope>
    <source>
        <strain evidence="4 6">EuSCAPE_IL010</strain>
        <strain evidence="3 5">EuSCAPE_IT371</strain>
    </source>
</reference>
<gene>
    <name evidence="3" type="primary">terY</name>
    <name evidence="4" type="ORF">SAMEA3538468_03800</name>
    <name evidence="3" type="ORF">SAMEA3538780_01581</name>
</gene>
<name>A0A223U4E2_9ENTR</name>
<evidence type="ECO:0000313" key="6">
    <source>
        <dbReference type="Proteomes" id="UP000259400"/>
    </source>
</evidence>
<accession>A0A6C2VIE6</accession>
<feature type="compositionally biased region" description="Polar residues" evidence="1">
    <location>
        <begin position="216"/>
        <end position="225"/>
    </location>
</feature>
<sequence>MASFIPDVSFIDNSEQRTPLILVLDCSGSMQGQPMAQLNQGLKLLEEELKQDVIAAKRVRLLVVKYGGYDECELYGDWCDAMDFTAPVLEANGLTPTGQAVSLALDEIEAEKQRLKAAGVPYTRPWLFLMSDGEPTDNWQAAAQACRDAQAANKVAVFPISVGLEATESMGQFSRSGINGVKQLKGLQFRELFLWLSASMQVVSQSTPGGKAQLPPTDSWSEISV</sequence>
<organism evidence="3 5">
    <name type="scientific">Klebsiella quasivariicola</name>
    <dbReference type="NCBI Taxonomy" id="2026240"/>
    <lineage>
        <taxon>Bacteria</taxon>
        <taxon>Pseudomonadati</taxon>
        <taxon>Pseudomonadota</taxon>
        <taxon>Gammaproteobacteria</taxon>
        <taxon>Enterobacterales</taxon>
        <taxon>Enterobacteriaceae</taxon>
        <taxon>Klebsiella/Raoultella group</taxon>
        <taxon>Klebsiella</taxon>
        <taxon>Klebsiella pneumoniae complex</taxon>
    </lineage>
</organism>
<keyword evidence="6" id="KW-1185">Reference proteome</keyword>